<reference evidence="1" key="2">
    <citation type="submission" date="2023-05" db="EMBL/GenBank/DDBJ databases">
        <authorList>
            <consortium name="Lawrence Berkeley National Laboratory"/>
            <person name="Steindorff A."/>
            <person name="Hensen N."/>
            <person name="Bonometti L."/>
            <person name="Westerberg I."/>
            <person name="Brannstrom I.O."/>
            <person name="Guillou S."/>
            <person name="Cros-Aarteil S."/>
            <person name="Calhoun S."/>
            <person name="Haridas S."/>
            <person name="Kuo A."/>
            <person name="Mondo S."/>
            <person name="Pangilinan J."/>
            <person name="Riley R."/>
            <person name="Labutti K."/>
            <person name="Andreopoulos B."/>
            <person name="Lipzen A."/>
            <person name="Chen C."/>
            <person name="Yanf M."/>
            <person name="Daum C."/>
            <person name="Ng V."/>
            <person name="Clum A."/>
            <person name="Ohm R."/>
            <person name="Martin F."/>
            <person name="Silar P."/>
            <person name="Natvig D."/>
            <person name="Lalanne C."/>
            <person name="Gautier V."/>
            <person name="Ament-Velasquez S.L."/>
            <person name="Kruys A."/>
            <person name="Hutchinson M.I."/>
            <person name="Powell A.J."/>
            <person name="Barry K."/>
            <person name="Miller A.N."/>
            <person name="Grigoriev I.V."/>
            <person name="Debuchy R."/>
            <person name="Gladieux P."/>
            <person name="Thoren M.H."/>
            <person name="Johannesson H."/>
        </authorList>
    </citation>
    <scope>NUCLEOTIDE SEQUENCE</scope>
    <source>
        <strain evidence="1">PSN293</strain>
    </source>
</reference>
<dbReference type="InterPro" id="IPR009836">
    <property type="entry name" value="GRDP-like"/>
</dbReference>
<dbReference type="EMBL" id="MU858476">
    <property type="protein sequence ID" value="KAK4206194.1"/>
    <property type="molecule type" value="Genomic_DNA"/>
</dbReference>
<evidence type="ECO:0000313" key="1">
    <source>
        <dbReference type="EMBL" id="KAK4206194.1"/>
    </source>
</evidence>
<accession>A0AAN6XSQ3</accession>
<protein>
    <submittedName>
        <fullName evidence="1">Uncharacterized protein</fullName>
    </submittedName>
</protein>
<organism evidence="1 2">
    <name type="scientific">Rhypophila decipiens</name>
    <dbReference type="NCBI Taxonomy" id="261697"/>
    <lineage>
        <taxon>Eukaryota</taxon>
        <taxon>Fungi</taxon>
        <taxon>Dikarya</taxon>
        <taxon>Ascomycota</taxon>
        <taxon>Pezizomycotina</taxon>
        <taxon>Sordariomycetes</taxon>
        <taxon>Sordariomycetidae</taxon>
        <taxon>Sordariales</taxon>
        <taxon>Naviculisporaceae</taxon>
        <taxon>Rhypophila</taxon>
    </lineage>
</organism>
<name>A0AAN6XSQ3_9PEZI</name>
<feature type="non-terminal residue" evidence="1">
    <location>
        <position position="1"/>
    </location>
</feature>
<dbReference type="Proteomes" id="UP001301769">
    <property type="component" value="Unassembled WGS sequence"/>
</dbReference>
<dbReference type="PANTHER" id="PTHR34365:SF7">
    <property type="entry name" value="GLYCINE-RICH DOMAIN-CONTAINING PROTEIN 1"/>
    <property type="match status" value="1"/>
</dbReference>
<proteinExistence type="predicted"/>
<comment type="caution">
    <text evidence="1">The sequence shown here is derived from an EMBL/GenBank/DDBJ whole genome shotgun (WGS) entry which is preliminary data.</text>
</comment>
<keyword evidence="2" id="KW-1185">Reference proteome</keyword>
<reference evidence="1" key="1">
    <citation type="journal article" date="2023" name="Mol. Phylogenet. Evol.">
        <title>Genome-scale phylogeny and comparative genomics of the fungal order Sordariales.</title>
        <authorList>
            <person name="Hensen N."/>
            <person name="Bonometti L."/>
            <person name="Westerberg I."/>
            <person name="Brannstrom I.O."/>
            <person name="Guillou S."/>
            <person name="Cros-Aarteil S."/>
            <person name="Calhoun S."/>
            <person name="Haridas S."/>
            <person name="Kuo A."/>
            <person name="Mondo S."/>
            <person name="Pangilinan J."/>
            <person name="Riley R."/>
            <person name="LaButti K."/>
            <person name="Andreopoulos B."/>
            <person name="Lipzen A."/>
            <person name="Chen C."/>
            <person name="Yan M."/>
            <person name="Daum C."/>
            <person name="Ng V."/>
            <person name="Clum A."/>
            <person name="Steindorff A."/>
            <person name="Ohm R.A."/>
            <person name="Martin F."/>
            <person name="Silar P."/>
            <person name="Natvig D.O."/>
            <person name="Lalanne C."/>
            <person name="Gautier V."/>
            <person name="Ament-Velasquez S.L."/>
            <person name="Kruys A."/>
            <person name="Hutchinson M.I."/>
            <person name="Powell A.J."/>
            <person name="Barry K."/>
            <person name="Miller A.N."/>
            <person name="Grigoriev I.V."/>
            <person name="Debuchy R."/>
            <person name="Gladieux P."/>
            <person name="Hiltunen Thoren M."/>
            <person name="Johannesson H."/>
        </authorList>
    </citation>
    <scope>NUCLEOTIDE SEQUENCE</scope>
    <source>
        <strain evidence="1">PSN293</strain>
    </source>
</reference>
<dbReference type="AlphaFoldDB" id="A0AAN6XSQ3"/>
<dbReference type="Pfam" id="PF07173">
    <property type="entry name" value="GRDP-like"/>
    <property type="match status" value="1"/>
</dbReference>
<sequence length="316" mass="34623">KIIVAHPASVSACATHLRLLEAFVALGEKVQSRAALNGADPDAAWSAFVEHSVLRFFKWLRSTDDGTVEALPPLDVLMVWHAFMLNPRTYANFCKRIAGDQGPSAEGIPWALLDTISPAMWSFEYLQGPEARQVGTETDSFAILLADNMKFDLAAAVHRQRRFALKMIRFGWVHSPVADFILARVVDRYGKFLSLFEGPPATTGTGIGNGRVGMVPTLDIDLVWHTHQLSPASYRAASSTVTGGYLVNHDDTISHGAAKFGFMATAQLYRDRFNEEYDMCSSSKRSCCDRSAVFLCDATSYSGCHPGDCNTDCSGE</sequence>
<evidence type="ECO:0000313" key="2">
    <source>
        <dbReference type="Proteomes" id="UP001301769"/>
    </source>
</evidence>
<gene>
    <name evidence="1" type="ORF">QBC37DRAFT_142266</name>
</gene>
<dbReference type="PANTHER" id="PTHR34365">
    <property type="entry name" value="ENOLASE (DUF1399)"/>
    <property type="match status" value="1"/>
</dbReference>